<protein>
    <submittedName>
        <fullName evidence="2">Uncharacterized protein</fullName>
    </submittedName>
</protein>
<gene>
    <name evidence="2" type="ORF">JYU34_016077</name>
</gene>
<accession>A0ABQ7Q5Q7</accession>
<evidence type="ECO:0000313" key="3">
    <source>
        <dbReference type="Proteomes" id="UP000823941"/>
    </source>
</evidence>
<evidence type="ECO:0000313" key="2">
    <source>
        <dbReference type="EMBL" id="KAG7300455.1"/>
    </source>
</evidence>
<dbReference type="Proteomes" id="UP000823941">
    <property type="component" value="Chromosome 21"/>
</dbReference>
<dbReference type="EMBL" id="JAHIBW010000021">
    <property type="protein sequence ID" value="KAG7300455.1"/>
    <property type="molecule type" value="Genomic_DNA"/>
</dbReference>
<reference evidence="2 3" key="1">
    <citation type="submission" date="2021-06" db="EMBL/GenBank/DDBJ databases">
        <title>A haploid diamondback moth (Plutella xylostella L.) genome assembly resolves 31 chromosomes and identifies a diamide resistance mutation.</title>
        <authorList>
            <person name="Ward C.M."/>
            <person name="Perry K.D."/>
            <person name="Baker G."/>
            <person name="Powis K."/>
            <person name="Heckel D.G."/>
            <person name="Baxter S.W."/>
        </authorList>
    </citation>
    <scope>NUCLEOTIDE SEQUENCE [LARGE SCALE GENOMIC DNA]</scope>
    <source>
        <strain evidence="2 3">LV</strain>
        <tissue evidence="2">Single pupa</tissue>
    </source>
</reference>
<comment type="caution">
    <text evidence="2">The sequence shown here is derived from an EMBL/GenBank/DDBJ whole genome shotgun (WGS) entry which is preliminary data.</text>
</comment>
<organism evidence="2 3">
    <name type="scientific">Plutella xylostella</name>
    <name type="common">Diamondback moth</name>
    <name type="synonym">Plutella maculipennis</name>
    <dbReference type="NCBI Taxonomy" id="51655"/>
    <lineage>
        <taxon>Eukaryota</taxon>
        <taxon>Metazoa</taxon>
        <taxon>Ecdysozoa</taxon>
        <taxon>Arthropoda</taxon>
        <taxon>Hexapoda</taxon>
        <taxon>Insecta</taxon>
        <taxon>Pterygota</taxon>
        <taxon>Neoptera</taxon>
        <taxon>Endopterygota</taxon>
        <taxon>Lepidoptera</taxon>
        <taxon>Glossata</taxon>
        <taxon>Ditrysia</taxon>
        <taxon>Yponomeutoidea</taxon>
        <taxon>Plutellidae</taxon>
        <taxon>Plutella</taxon>
    </lineage>
</organism>
<name>A0ABQ7Q5Q7_PLUXY</name>
<evidence type="ECO:0000256" key="1">
    <source>
        <dbReference type="SAM" id="MobiDB-lite"/>
    </source>
</evidence>
<keyword evidence="3" id="KW-1185">Reference proteome</keyword>
<feature type="region of interest" description="Disordered" evidence="1">
    <location>
        <begin position="1"/>
        <end position="28"/>
    </location>
</feature>
<feature type="compositionally biased region" description="Basic and acidic residues" evidence="1">
    <location>
        <begin position="13"/>
        <end position="25"/>
    </location>
</feature>
<proteinExistence type="predicted"/>
<sequence>MAERRSARSRGRIRQELHSDGEDAVHNQLGATLSRLNALEGSALAVPRAGSAQPSEPCSESGARAILAPGACLGTSTSAGSPGPTPTPAAVAVPAAAAATTGGVAAPDATERLIGALSALTRVRSTHYYISNFDPSLNDIDSWCEEVERARIVNNWDDNECLARIA</sequence>